<gene>
    <name evidence="2" type="ORF">PHYBLDRAFT_79108</name>
</gene>
<dbReference type="InterPro" id="IPR029058">
    <property type="entry name" value="AB_hydrolase_fold"/>
</dbReference>
<evidence type="ECO:0000313" key="3">
    <source>
        <dbReference type="Proteomes" id="UP000077315"/>
    </source>
</evidence>
<dbReference type="Proteomes" id="UP000077315">
    <property type="component" value="Unassembled WGS sequence"/>
</dbReference>
<organism evidence="2 3">
    <name type="scientific">Phycomyces blakesleeanus (strain ATCC 8743b / DSM 1359 / FGSC 10004 / NBRC 33097 / NRRL 1555)</name>
    <dbReference type="NCBI Taxonomy" id="763407"/>
    <lineage>
        <taxon>Eukaryota</taxon>
        <taxon>Fungi</taxon>
        <taxon>Fungi incertae sedis</taxon>
        <taxon>Mucoromycota</taxon>
        <taxon>Mucoromycotina</taxon>
        <taxon>Mucoromycetes</taxon>
        <taxon>Mucorales</taxon>
        <taxon>Phycomycetaceae</taxon>
        <taxon>Phycomyces</taxon>
    </lineage>
</organism>
<dbReference type="VEuPathDB" id="FungiDB:PHYBLDRAFT_79108"/>
<dbReference type="PANTHER" id="PTHR12277">
    <property type="entry name" value="ALPHA/BETA HYDROLASE DOMAIN-CONTAINING PROTEIN"/>
    <property type="match status" value="1"/>
</dbReference>
<dbReference type="InParanoid" id="A0A163D0X1"/>
<dbReference type="GeneID" id="29004335"/>
<name>A0A163D0X1_PHYB8</name>
<dbReference type="Gene3D" id="3.40.50.1820">
    <property type="entry name" value="alpha/beta hydrolase"/>
    <property type="match status" value="1"/>
</dbReference>
<dbReference type="AlphaFoldDB" id="A0A163D0X1"/>
<keyword evidence="2" id="KW-0378">Hydrolase</keyword>
<dbReference type="RefSeq" id="XP_018285960.1">
    <property type="nucleotide sequence ID" value="XM_018443430.1"/>
</dbReference>
<dbReference type="Pfam" id="PF00561">
    <property type="entry name" value="Abhydrolase_1"/>
    <property type="match status" value="1"/>
</dbReference>
<dbReference type="InterPro" id="IPR000073">
    <property type="entry name" value="AB_hydrolase_1"/>
</dbReference>
<keyword evidence="3" id="KW-1185">Reference proteome</keyword>
<dbReference type="EMBL" id="KV440997">
    <property type="protein sequence ID" value="OAD67920.1"/>
    <property type="molecule type" value="Genomic_DNA"/>
</dbReference>
<dbReference type="SUPFAM" id="SSF53474">
    <property type="entry name" value="alpha/beta-Hydrolases"/>
    <property type="match status" value="1"/>
</dbReference>
<accession>A0A163D0X1</accession>
<feature type="domain" description="AB hydrolase-1" evidence="1">
    <location>
        <begin position="111"/>
        <end position="201"/>
    </location>
</feature>
<dbReference type="PANTHER" id="PTHR12277:SF81">
    <property type="entry name" value="PROTEIN ABHD13"/>
    <property type="match status" value="1"/>
</dbReference>
<dbReference type="STRING" id="763407.A0A163D0X1"/>
<dbReference type="OrthoDB" id="446723at2759"/>
<sequence length="386" mass="43682">MGIMKKLVAVSAFGFLSYAAFLLLLTFPTPQRMIIYCNWVQFPFRPKFSLPEYYGFGHNQVRNVRIKTSDNVTLGAWHILPSDYYRRQDIRYQNVTDTIYDDALADPSYSTVVYLHGNAMNRAAPWRVDLYKALTNRFGLVNLVTIDYRGFGDSDGVPSEEGLRSDAKATIDWLVQRNVPHGRITLIGHSLGTGVATTLAYDMTKAGTPPQALILKAAYSSLPNLIFEYRMLEIFPILGPLNYVPQLQNNSNSNSISISSITYGGVNWVLSKLVHTFDSISRIQHIDCPVLIVYGGSDIEIPGHNSHQLFHRAIYGSDAPAPFTKHWLENDRMVKQQTIPNEATVYTSLERNPNARLVKLHHADHNNVGYYDYCYEAIAETAHWKQ</sequence>
<dbReference type="GO" id="GO:0016787">
    <property type="term" value="F:hydrolase activity"/>
    <property type="evidence" value="ECO:0007669"/>
    <property type="project" value="UniProtKB-KW"/>
</dbReference>
<protein>
    <submittedName>
        <fullName evidence="2">Secreted alpha/beta hydrolase domain-containing protein</fullName>
    </submittedName>
</protein>
<evidence type="ECO:0000313" key="2">
    <source>
        <dbReference type="EMBL" id="OAD67920.1"/>
    </source>
</evidence>
<proteinExistence type="predicted"/>
<reference evidence="3" key="1">
    <citation type="submission" date="2015-06" db="EMBL/GenBank/DDBJ databases">
        <title>Expansion of signal transduction pathways in fungi by whole-genome duplication.</title>
        <authorList>
            <consortium name="DOE Joint Genome Institute"/>
            <person name="Corrochano L.M."/>
            <person name="Kuo A."/>
            <person name="Marcet-Houben M."/>
            <person name="Polaino S."/>
            <person name="Salamov A."/>
            <person name="Villalobos J.M."/>
            <person name="Alvarez M.I."/>
            <person name="Avalos J."/>
            <person name="Benito E.P."/>
            <person name="Benoit I."/>
            <person name="Burger G."/>
            <person name="Camino L.P."/>
            <person name="Canovas D."/>
            <person name="Cerda-Olmedo E."/>
            <person name="Cheng J.-F."/>
            <person name="Dominguez A."/>
            <person name="Elias M."/>
            <person name="Eslava A.P."/>
            <person name="Glaser F."/>
            <person name="Grimwood J."/>
            <person name="Gutierrez G."/>
            <person name="Heitman J."/>
            <person name="Henrissat B."/>
            <person name="Iturriaga E.A."/>
            <person name="Lang B.F."/>
            <person name="Lavin J.L."/>
            <person name="Lee S."/>
            <person name="Li W."/>
            <person name="Lindquist E."/>
            <person name="Lopez-Garcia S."/>
            <person name="Luque E.M."/>
            <person name="Marcos A.T."/>
            <person name="Martin J."/>
            <person name="McCluskey K."/>
            <person name="Medina H.R."/>
            <person name="Miralles-Duran A."/>
            <person name="Miyazaki A."/>
            <person name="Munoz-Torres E."/>
            <person name="Oguiza J.A."/>
            <person name="Ohm R."/>
            <person name="Olmedo M."/>
            <person name="Orejas M."/>
            <person name="Ortiz-Castellanos L."/>
            <person name="Pisabarro A.G."/>
            <person name="Rodriguez-Romero J."/>
            <person name="Ruiz-Herrera J."/>
            <person name="Ruiz-Vazquez R."/>
            <person name="Sanz C."/>
            <person name="Schackwitz W."/>
            <person name="Schmutz J."/>
            <person name="Shahriari M."/>
            <person name="Shelest E."/>
            <person name="Silva-Franco F."/>
            <person name="Soanes D."/>
            <person name="Syed K."/>
            <person name="Tagua V.G."/>
            <person name="Talbot N.J."/>
            <person name="Thon M."/>
            <person name="De vries R.P."/>
            <person name="Wiebenga A."/>
            <person name="Yadav J.S."/>
            <person name="Braun E.L."/>
            <person name="Baker S."/>
            <person name="Garre V."/>
            <person name="Horwitz B."/>
            <person name="Torres-Martinez S."/>
            <person name="Idnurm A."/>
            <person name="Herrera-Estrella A."/>
            <person name="Gabaldon T."/>
            <person name="Grigoriev I.V."/>
        </authorList>
    </citation>
    <scope>NUCLEOTIDE SEQUENCE [LARGE SCALE GENOMIC DNA]</scope>
    <source>
        <strain evidence="3">NRRL 1555(-)</strain>
    </source>
</reference>
<evidence type="ECO:0000259" key="1">
    <source>
        <dbReference type="Pfam" id="PF00561"/>
    </source>
</evidence>